<sequence length="280" mass="31020">MDKVSVQLTVMQMCSEPDVEKNLAFIKHQLEQLPIEGDHIVVLPECCLFFGGKDAEQLALAKATAKDNSLVKSLAVLAKKYQVILVAGSIPLLTQNGEKFTNTCCVFSATGEQIGRYDKLHLFDVEVDDSEKSYLESRYTQAGDTTTVLAATDKINLGLSICYDLRFPELFRELSNYGANVITVPSAFTKVTGEAHWQVLLQSRAIENQVYIVAAGQSGRHTNGRETWGHSMIINPWGEIMTSLDQMPGCATATFSLENLNKVRKSMPIQAHNQFITKLK</sequence>
<evidence type="ECO:0000313" key="5">
    <source>
        <dbReference type="Proteomes" id="UP000626370"/>
    </source>
</evidence>
<dbReference type="InterPro" id="IPR003010">
    <property type="entry name" value="C-N_Hydrolase"/>
</dbReference>
<dbReference type="EMBL" id="BNAH01000014">
    <property type="protein sequence ID" value="GHE99261.1"/>
    <property type="molecule type" value="Genomic_DNA"/>
</dbReference>
<evidence type="ECO:0000256" key="1">
    <source>
        <dbReference type="ARBA" id="ARBA00010613"/>
    </source>
</evidence>
<dbReference type="PANTHER" id="PTHR23088:SF27">
    <property type="entry name" value="DEAMINATED GLUTATHIONE AMIDASE"/>
    <property type="match status" value="1"/>
</dbReference>
<proteinExistence type="inferred from homology"/>
<dbReference type="PANTHER" id="PTHR23088">
    <property type="entry name" value="NITRILASE-RELATED"/>
    <property type="match status" value="1"/>
</dbReference>
<comment type="caution">
    <text evidence="4">The sequence shown here is derived from an EMBL/GenBank/DDBJ whole genome shotgun (WGS) entry which is preliminary data.</text>
</comment>
<dbReference type="Pfam" id="PF00795">
    <property type="entry name" value="CN_hydrolase"/>
    <property type="match status" value="1"/>
</dbReference>
<evidence type="ECO:0000313" key="4">
    <source>
        <dbReference type="EMBL" id="GHE99261.1"/>
    </source>
</evidence>
<dbReference type="InterPro" id="IPR036526">
    <property type="entry name" value="C-N_Hydrolase_sf"/>
</dbReference>
<reference evidence="5" key="1">
    <citation type="journal article" date="2019" name="Int. J. Syst. Evol. Microbiol.">
        <title>The Global Catalogue of Microorganisms (GCM) 10K type strain sequencing project: providing services to taxonomists for standard genome sequencing and annotation.</title>
        <authorList>
            <consortium name="The Broad Institute Genomics Platform"/>
            <consortium name="The Broad Institute Genome Sequencing Center for Infectious Disease"/>
            <person name="Wu L."/>
            <person name="Ma J."/>
        </authorList>
    </citation>
    <scope>NUCLEOTIDE SEQUENCE [LARGE SCALE GENOMIC DNA]</scope>
    <source>
        <strain evidence="5">CGMCC 1.15922</strain>
    </source>
</reference>
<organism evidence="4 5">
    <name type="scientific">Thalassotalea profundi</name>
    <dbReference type="NCBI Taxonomy" id="2036687"/>
    <lineage>
        <taxon>Bacteria</taxon>
        <taxon>Pseudomonadati</taxon>
        <taxon>Pseudomonadota</taxon>
        <taxon>Gammaproteobacteria</taxon>
        <taxon>Alteromonadales</taxon>
        <taxon>Colwelliaceae</taxon>
        <taxon>Thalassotalea</taxon>
    </lineage>
</organism>
<name>A0ABQ3J2J9_9GAMM</name>
<dbReference type="Gene3D" id="3.60.110.10">
    <property type="entry name" value="Carbon-nitrogen hydrolase"/>
    <property type="match status" value="1"/>
</dbReference>
<gene>
    <name evidence="4" type="ORF">GCM10011501_31020</name>
</gene>
<evidence type="ECO:0000259" key="3">
    <source>
        <dbReference type="PROSITE" id="PS50263"/>
    </source>
</evidence>
<protein>
    <submittedName>
        <fullName evidence="4">Amidohydrolase</fullName>
    </submittedName>
</protein>
<comment type="similarity">
    <text evidence="1">Belongs to the carbon-nitrogen hydrolase superfamily. NIT1/NIT2 family.</text>
</comment>
<feature type="domain" description="CN hydrolase" evidence="3">
    <location>
        <begin position="6"/>
        <end position="257"/>
    </location>
</feature>
<dbReference type="RefSeq" id="WP_229817376.1">
    <property type="nucleotide sequence ID" value="NZ_BNAH01000014.1"/>
</dbReference>
<dbReference type="InterPro" id="IPR045254">
    <property type="entry name" value="Nit1/2_C-N_Hydrolase"/>
</dbReference>
<accession>A0ABQ3J2J9</accession>
<dbReference type="InterPro" id="IPR001110">
    <property type="entry name" value="UPF0012_CS"/>
</dbReference>
<keyword evidence="5" id="KW-1185">Reference proteome</keyword>
<dbReference type="PROSITE" id="PS01227">
    <property type="entry name" value="UPF0012"/>
    <property type="match status" value="1"/>
</dbReference>
<keyword evidence="2" id="KW-0378">Hydrolase</keyword>
<dbReference type="CDD" id="cd07572">
    <property type="entry name" value="nit"/>
    <property type="match status" value="1"/>
</dbReference>
<dbReference type="SUPFAM" id="SSF56317">
    <property type="entry name" value="Carbon-nitrogen hydrolase"/>
    <property type="match status" value="1"/>
</dbReference>
<evidence type="ECO:0000256" key="2">
    <source>
        <dbReference type="ARBA" id="ARBA00022801"/>
    </source>
</evidence>
<dbReference type="PROSITE" id="PS50263">
    <property type="entry name" value="CN_HYDROLASE"/>
    <property type="match status" value="1"/>
</dbReference>
<dbReference type="Proteomes" id="UP000626370">
    <property type="component" value="Unassembled WGS sequence"/>
</dbReference>